<dbReference type="InterPro" id="IPR042094">
    <property type="entry name" value="T2SS_GspF_sf"/>
</dbReference>
<organism evidence="10 11">
    <name type="scientific">Candidatus Vogelbacteria bacterium RIFOXYD2_FULL_44_9</name>
    <dbReference type="NCBI Taxonomy" id="1802441"/>
    <lineage>
        <taxon>Bacteria</taxon>
        <taxon>Candidatus Vogeliibacteriota</taxon>
    </lineage>
</organism>
<feature type="transmembrane region" description="Helical" evidence="8">
    <location>
        <begin position="374"/>
        <end position="395"/>
    </location>
</feature>
<feature type="transmembrane region" description="Helical" evidence="8">
    <location>
        <begin position="210"/>
        <end position="237"/>
    </location>
</feature>
<comment type="caution">
    <text evidence="10">The sequence shown here is derived from an EMBL/GenBank/DDBJ whole genome shotgun (WGS) entry which is preliminary data.</text>
</comment>
<dbReference type="Gene3D" id="1.20.81.30">
    <property type="entry name" value="Type II secretion system (T2SS), domain F"/>
    <property type="match status" value="2"/>
</dbReference>
<keyword evidence="3" id="KW-1003">Cell membrane</keyword>
<evidence type="ECO:0000256" key="8">
    <source>
        <dbReference type="SAM" id="Phobius"/>
    </source>
</evidence>
<dbReference type="InterPro" id="IPR018076">
    <property type="entry name" value="T2SS_GspF_dom"/>
</dbReference>
<evidence type="ECO:0000256" key="2">
    <source>
        <dbReference type="ARBA" id="ARBA00005745"/>
    </source>
</evidence>
<dbReference type="AlphaFoldDB" id="A0A1G2QKG7"/>
<accession>A0A1G2QKG7</accession>
<evidence type="ECO:0000256" key="7">
    <source>
        <dbReference type="ARBA" id="ARBA00023136"/>
    </source>
</evidence>
<keyword evidence="7 8" id="KW-0472">Membrane</keyword>
<evidence type="ECO:0000256" key="1">
    <source>
        <dbReference type="ARBA" id="ARBA00004429"/>
    </source>
</evidence>
<evidence type="ECO:0000256" key="5">
    <source>
        <dbReference type="ARBA" id="ARBA00022692"/>
    </source>
</evidence>
<feature type="transmembrane region" description="Helical" evidence="8">
    <location>
        <begin position="168"/>
        <end position="190"/>
    </location>
</feature>
<name>A0A1G2QKG7_9BACT</name>
<comment type="subcellular location">
    <subcellularLocation>
        <location evidence="1">Cell inner membrane</location>
        <topology evidence="1">Multi-pass membrane protein</topology>
    </subcellularLocation>
</comment>
<evidence type="ECO:0000259" key="9">
    <source>
        <dbReference type="Pfam" id="PF00482"/>
    </source>
</evidence>
<dbReference type="Proteomes" id="UP000177140">
    <property type="component" value="Unassembled WGS sequence"/>
</dbReference>
<reference evidence="10 11" key="1">
    <citation type="journal article" date="2016" name="Nat. Commun.">
        <title>Thousands of microbial genomes shed light on interconnected biogeochemical processes in an aquifer system.</title>
        <authorList>
            <person name="Anantharaman K."/>
            <person name="Brown C.T."/>
            <person name="Hug L.A."/>
            <person name="Sharon I."/>
            <person name="Castelle C.J."/>
            <person name="Probst A.J."/>
            <person name="Thomas B.C."/>
            <person name="Singh A."/>
            <person name="Wilkins M.J."/>
            <person name="Karaoz U."/>
            <person name="Brodie E.L."/>
            <person name="Williams K.H."/>
            <person name="Hubbard S.S."/>
            <person name="Banfield J.F."/>
        </authorList>
    </citation>
    <scope>NUCLEOTIDE SEQUENCE [LARGE SCALE GENOMIC DNA]</scope>
</reference>
<gene>
    <name evidence="10" type="ORF">A2556_00225</name>
</gene>
<dbReference type="PANTHER" id="PTHR30012">
    <property type="entry name" value="GENERAL SECRETION PATHWAY PROTEIN"/>
    <property type="match status" value="1"/>
</dbReference>
<dbReference type="GO" id="GO:0005886">
    <property type="term" value="C:plasma membrane"/>
    <property type="evidence" value="ECO:0007669"/>
    <property type="project" value="UniProtKB-SubCell"/>
</dbReference>
<dbReference type="EMBL" id="MHTM01000048">
    <property type="protein sequence ID" value="OHA60579.1"/>
    <property type="molecule type" value="Genomic_DNA"/>
</dbReference>
<keyword evidence="5 8" id="KW-0812">Transmembrane</keyword>
<dbReference type="Pfam" id="PF00482">
    <property type="entry name" value="T2SSF"/>
    <property type="match status" value="2"/>
</dbReference>
<feature type="domain" description="Type II secretion system protein GspF" evidence="9">
    <location>
        <begin position="272"/>
        <end position="393"/>
    </location>
</feature>
<comment type="similarity">
    <text evidence="2">Belongs to the GSP F family.</text>
</comment>
<feature type="domain" description="Type II secretion system protein GspF" evidence="9">
    <location>
        <begin position="69"/>
        <end position="191"/>
    </location>
</feature>
<evidence type="ECO:0000256" key="6">
    <source>
        <dbReference type="ARBA" id="ARBA00022989"/>
    </source>
</evidence>
<dbReference type="InterPro" id="IPR003004">
    <property type="entry name" value="GspF/PilC"/>
</dbReference>
<proteinExistence type="inferred from homology"/>
<evidence type="ECO:0000256" key="3">
    <source>
        <dbReference type="ARBA" id="ARBA00022475"/>
    </source>
</evidence>
<dbReference type="PRINTS" id="PR00812">
    <property type="entry name" value="BCTERIALGSPF"/>
</dbReference>
<evidence type="ECO:0000313" key="11">
    <source>
        <dbReference type="Proteomes" id="UP000177140"/>
    </source>
</evidence>
<sequence>MIFVYKAVTKTGVEQDGTIDAPNQDIAITSLQHRDLVIVSIRPVDDKKGLFGEISFFRRVKNSEVVMLSRQIATLFEAKVSVLSTFRLLAEESENSLLRDALTQITDDIKAGAPISSAMSRHKNIFSDFFVSMVKSGEESGKMAEAFNFLADYLDRTYALSSKAKNALIYPAFVISSFIVVMILMVVFVIPKLGVIIKETGQEMPIYTKIVLGFSDFVTSYGLFLLLLVAGLGIFLYRYTKTEEGRLNLDRFKLSIPYVGDLYKKLFLSRIADNLNTMLTAGISMVRALEISAEVVDNSIYRAIMLRSAEGVKSGSPASDIFSSYPEIPKIMVQMMRVGEESGKLGFVLDTMAKFYRREVDNQVETLVGLIEPFMIVILGLGVALLLTAVLVPIYNLASGF</sequence>
<dbReference type="PANTHER" id="PTHR30012:SF0">
    <property type="entry name" value="TYPE II SECRETION SYSTEM PROTEIN F-RELATED"/>
    <property type="match status" value="1"/>
</dbReference>
<keyword evidence="6 8" id="KW-1133">Transmembrane helix</keyword>
<keyword evidence="4" id="KW-0997">Cell inner membrane</keyword>
<dbReference type="FunFam" id="1.20.81.30:FF:000001">
    <property type="entry name" value="Type II secretion system protein F"/>
    <property type="match status" value="1"/>
</dbReference>
<protein>
    <recommendedName>
        <fullName evidence="9">Type II secretion system protein GspF domain-containing protein</fullName>
    </recommendedName>
</protein>
<evidence type="ECO:0000256" key="4">
    <source>
        <dbReference type="ARBA" id="ARBA00022519"/>
    </source>
</evidence>
<evidence type="ECO:0000313" key="10">
    <source>
        <dbReference type="EMBL" id="OHA60579.1"/>
    </source>
</evidence>